<proteinExistence type="predicted"/>
<dbReference type="Proteomes" id="UP000266552">
    <property type="component" value="Chromosome"/>
</dbReference>
<dbReference type="KEGG" id="plw:D5F53_08485"/>
<keyword evidence="2" id="KW-1185">Reference proteome</keyword>
<name>A0A385TQD5_PAELA</name>
<protein>
    <submittedName>
        <fullName evidence="1">Uncharacterized protein</fullName>
    </submittedName>
</protein>
<accession>A0A385TQD5</accession>
<organism evidence="1 2">
    <name type="scientific">Paenibacillus lautus</name>
    <name type="common">Bacillus lautus</name>
    <dbReference type="NCBI Taxonomy" id="1401"/>
    <lineage>
        <taxon>Bacteria</taxon>
        <taxon>Bacillati</taxon>
        <taxon>Bacillota</taxon>
        <taxon>Bacilli</taxon>
        <taxon>Bacillales</taxon>
        <taxon>Paenibacillaceae</taxon>
        <taxon>Paenibacillus</taxon>
    </lineage>
</organism>
<evidence type="ECO:0000313" key="2">
    <source>
        <dbReference type="Proteomes" id="UP000266552"/>
    </source>
</evidence>
<dbReference type="EMBL" id="CP032412">
    <property type="protein sequence ID" value="AYB43315.1"/>
    <property type="molecule type" value="Genomic_DNA"/>
</dbReference>
<dbReference type="AlphaFoldDB" id="A0A385TQD5"/>
<sequence>MMMKNNSRLPPELEDELSRTIATVLFPSLMELNHSFHRFLNSVNDLRQLMAKIGYAPLQQNSETHAVSHFLYLYQQKINIGLPWLKEEEERVRWNPARIHSLLLNIYLTGKIDPLLNQQLWYAEPTKGSLIPPSPFLPGTAYTPKVRENLREGEDEKHV</sequence>
<gene>
    <name evidence="1" type="ORF">D5F53_08485</name>
</gene>
<evidence type="ECO:0000313" key="1">
    <source>
        <dbReference type="EMBL" id="AYB43315.1"/>
    </source>
</evidence>
<reference evidence="1 2" key="1">
    <citation type="submission" date="2018-09" db="EMBL/GenBank/DDBJ databases">
        <title>Genome Sequence of Paenibacillus lautus Strain E7593-69, Azo Dye-Degrading Bacteria, Isolated from Commercial Tattoo Inks.</title>
        <authorList>
            <person name="Nho S.W."/>
            <person name="Kim S.-J."/>
            <person name="Kweon O."/>
            <person name="Cerniglia C.E."/>
        </authorList>
    </citation>
    <scope>NUCLEOTIDE SEQUENCE [LARGE SCALE GENOMIC DNA]</scope>
    <source>
        <strain evidence="1 2">E7593-69</strain>
    </source>
</reference>